<dbReference type="PROSITE" id="PS50005">
    <property type="entry name" value="TPR"/>
    <property type="match status" value="1"/>
</dbReference>
<accession>B4PAV7</accession>
<dbReference type="PhylomeDB" id="B4PAV7"/>
<feature type="compositionally biased region" description="Polar residues" evidence="6">
    <location>
        <begin position="368"/>
        <end position="379"/>
    </location>
</feature>
<evidence type="ECO:0000313" key="9">
    <source>
        <dbReference type="Proteomes" id="UP000002282"/>
    </source>
</evidence>
<dbReference type="EMBL" id="CM000158">
    <property type="protein sequence ID" value="EDW92497.1"/>
    <property type="molecule type" value="Genomic_DNA"/>
</dbReference>
<dbReference type="SMART" id="SM00028">
    <property type="entry name" value="TPR"/>
    <property type="match status" value="3"/>
</dbReference>
<dbReference type="GO" id="GO:1904059">
    <property type="term" value="P:regulation of locomotor rhythm"/>
    <property type="evidence" value="ECO:0007669"/>
    <property type="project" value="EnsemblMetazoa"/>
</dbReference>
<dbReference type="GO" id="GO:2000672">
    <property type="term" value="P:negative regulation of motor neuron apoptotic process"/>
    <property type="evidence" value="ECO:0007669"/>
    <property type="project" value="EnsemblMetazoa"/>
</dbReference>
<feature type="repeat" description="TPR" evidence="5">
    <location>
        <begin position="96"/>
        <end position="129"/>
    </location>
</feature>
<dbReference type="SUPFAM" id="SSF48452">
    <property type="entry name" value="TPR-like"/>
    <property type="match status" value="1"/>
</dbReference>
<dbReference type="SMR" id="B4PAV7"/>
<dbReference type="OMA" id="NFTPDRP"/>
<feature type="compositionally biased region" description="Basic and acidic residues" evidence="6">
    <location>
        <begin position="54"/>
        <end position="69"/>
    </location>
</feature>
<organism evidence="8 9">
    <name type="scientific">Drosophila yakuba</name>
    <name type="common">Fruit fly</name>
    <dbReference type="NCBI Taxonomy" id="7245"/>
    <lineage>
        <taxon>Eukaryota</taxon>
        <taxon>Metazoa</taxon>
        <taxon>Ecdysozoa</taxon>
        <taxon>Arthropoda</taxon>
        <taxon>Hexapoda</taxon>
        <taxon>Insecta</taxon>
        <taxon>Pterygota</taxon>
        <taxon>Neoptera</taxon>
        <taxon>Endopterygota</taxon>
        <taxon>Diptera</taxon>
        <taxon>Brachycera</taxon>
        <taxon>Muscomorpha</taxon>
        <taxon>Ephydroidea</taxon>
        <taxon>Drosophilidae</taxon>
        <taxon>Drosophila</taxon>
        <taxon>Sophophora</taxon>
    </lineage>
</organism>
<dbReference type="InterPro" id="IPR025986">
    <property type="entry name" value="RPAP3-like_C"/>
</dbReference>
<evidence type="ECO:0000256" key="1">
    <source>
        <dbReference type="ARBA" id="ARBA00022737"/>
    </source>
</evidence>
<dbReference type="Pfam" id="PF13877">
    <property type="entry name" value="RPAP3_C"/>
    <property type="match status" value="1"/>
</dbReference>
<evidence type="ECO:0000256" key="3">
    <source>
        <dbReference type="ARBA" id="ARBA00038275"/>
    </source>
</evidence>
<dbReference type="Proteomes" id="UP000002282">
    <property type="component" value="Chromosome 2R"/>
</dbReference>
<dbReference type="OrthoDB" id="2942533at2759"/>
<protein>
    <recommendedName>
        <fullName evidence="4">RNA polymerase II-associated protein 3</fullName>
    </recommendedName>
</protein>
<dbReference type="InterPro" id="IPR011990">
    <property type="entry name" value="TPR-like_helical_dom_sf"/>
</dbReference>
<reference evidence="8 9" key="1">
    <citation type="journal article" date="2007" name="Nature">
        <title>Evolution of genes and genomes on the Drosophila phylogeny.</title>
        <authorList>
            <consortium name="Drosophila 12 Genomes Consortium"/>
            <person name="Clark A.G."/>
            <person name="Eisen M.B."/>
            <person name="Smith D.R."/>
            <person name="Bergman C.M."/>
            <person name="Oliver B."/>
            <person name="Markow T.A."/>
            <person name="Kaufman T.C."/>
            <person name="Kellis M."/>
            <person name="Gelbart W."/>
            <person name="Iyer V.N."/>
            <person name="Pollard D.A."/>
            <person name="Sackton T.B."/>
            <person name="Larracuente A.M."/>
            <person name="Singh N.D."/>
            <person name="Abad J.P."/>
            <person name="Abt D.N."/>
            <person name="Adryan B."/>
            <person name="Aguade M."/>
            <person name="Akashi H."/>
            <person name="Anderson W.W."/>
            <person name="Aquadro C.F."/>
            <person name="Ardell D.H."/>
            <person name="Arguello R."/>
            <person name="Artieri C.G."/>
            <person name="Barbash D.A."/>
            <person name="Barker D."/>
            <person name="Barsanti P."/>
            <person name="Batterham P."/>
            <person name="Batzoglou S."/>
            <person name="Begun D."/>
            <person name="Bhutkar A."/>
            <person name="Blanco E."/>
            <person name="Bosak S.A."/>
            <person name="Bradley R.K."/>
            <person name="Brand A.D."/>
            <person name="Brent M.R."/>
            <person name="Brooks A.N."/>
            <person name="Brown R.H."/>
            <person name="Butlin R.K."/>
            <person name="Caggese C."/>
            <person name="Calvi B.R."/>
            <person name="Bernardo de Carvalho A."/>
            <person name="Caspi A."/>
            <person name="Castrezana S."/>
            <person name="Celniker S.E."/>
            <person name="Chang J.L."/>
            <person name="Chapple C."/>
            <person name="Chatterji S."/>
            <person name="Chinwalla A."/>
            <person name="Civetta A."/>
            <person name="Clifton S.W."/>
            <person name="Comeron J.M."/>
            <person name="Costello J.C."/>
            <person name="Coyne J.A."/>
            <person name="Daub J."/>
            <person name="David R.G."/>
            <person name="Delcher A.L."/>
            <person name="Delehaunty K."/>
            <person name="Do C.B."/>
            <person name="Ebling H."/>
            <person name="Edwards K."/>
            <person name="Eickbush T."/>
            <person name="Evans J.D."/>
            <person name="Filipski A."/>
            <person name="Findeiss S."/>
            <person name="Freyhult E."/>
            <person name="Fulton L."/>
            <person name="Fulton R."/>
            <person name="Garcia A.C."/>
            <person name="Gardiner A."/>
            <person name="Garfield D.A."/>
            <person name="Garvin B.E."/>
            <person name="Gibson G."/>
            <person name="Gilbert D."/>
            <person name="Gnerre S."/>
            <person name="Godfrey J."/>
            <person name="Good R."/>
            <person name="Gotea V."/>
            <person name="Gravely B."/>
            <person name="Greenberg A.J."/>
            <person name="Griffiths-Jones S."/>
            <person name="Gross S."/>
            <person name="Guigo R."/>
            <person name="Gustafson E.A."/>
            <person name="Haerty W."/>
            <person name="Hahn M.W."/>
            <person name="Halligan D.L."/>
            <person name="Halpern A.L."/>
            <person name="Halter G.M."/>
            <person name="Han M.V."/>
            <person name="Heger A."/>
            <person name="Hillier L."/>
            <person name="Hinrichs A.S."/>
            <person name="Holmes I."/>
            <person name="Hoskins R.A."/>
            <person name="Hubisz M.J."/>
            <person name="Hultmark D."/>
            <person name="Huntley M.A."/>
            <person name="Jaffe D.B."/>
            <person name="Jagadeeshan S."/>
            <person name="Jeck W.R."/>
            <person name="Johnson J."/>
            <person name="Jones C.D."/>
            <person name="Jordan W.C."/>
            <person name="Karpen G.H."/>
            <person name="Kataoka E."/>
            <person name="Keightley P.D."/>
            <person name="Kheradpour P."/>
            <person name="Kirkness E.F."/>
            <person name="Koerich L.B."/>
            <person name="Kristiansen K."/>
            <person name="Kudrna D."/>
            <person name="Kulathinal R.J."/>
            <person name="Kumar S."/>
            <person name="Kwok R."/>
            <person name="Lander E."/>
            <person name="Langley C.H."/>
            <person name="Lapoint R."/>
            <person name="Lazzaro B.P."/>
            <person name="Lee S.J."/>
            <person name="Levesque L."/>
            <person name="Li R."/>
            <person name="Lin C.F."/>
            <person name="Lin M.F."/>
            <person name="Lindblad-Toh K."/>
            <person name="Llopart A."/>
            <person name="Long M."/>
            <person name="Low L."/>
            <person name="Lozovsky E."/>
            <person name="Lu J."/>
            <person name="Luo M."/>
            <person name="Machado C.A."/>
            <person name="Makalowski W."/>
            <person name="Marzo M."/>
            <person name="Matsuda M."/>
            <person name="Matzkin L."/>
            <person name="McAllister B."/>
            <person name="McBride C.S."/>
            <person name="McKernan B."/>
            <person name="McKernan K."/>
            <person name="Mendez-Lago M."/>
            <person name="Minx P."/>
            <person name="Mollenhauer M.U."/>
            <person name="Montooth K."/>
            <person name="Mount S.M."/>
            <person name="Mu X."/>
            <person name="Myers E."/>
            <person name="Negre B."/>
            <person name="Newfeld S."/>
            <person name="Nielsen R."/>
            <person name="Noor M.A."/>
            <person name="O'Grady P."/>
            <person name="Pachter L."/>
            <person name="Papaceit M."/>
            <person name="Parisi M.J."/>
            <person name="Parisi M."/>
            <person name="Parts L."/>
            <person name="Pedersen J.S."/>
            <person name="Pesole G."/>
            <person name="Phillippy A.M."/>
            <person name="Ponting C.P."/>
            <person name="Pop M."/>
            <person name="Porcelli D."/>
            <person name="Powell J.R."/>
            <person name="Prohaska S."/>
            <person name="Pruitt K."/>
            <person name="Puig M."/>
            <person name="Quesneville H."/>
            <person name="Ram K.R."/>
            <person name="Rand D."/>
            <person name="Rasmussen M.D."/>
            <person name="Reed L.K."/>
            <person name="Reenan R."/>
            <person name="Reily A."/>
            <person name="Remington K.A."/>
            <person name="Rieger T.T."/>
            <person name="Ritchie M.G."/>
            <person name="Robin C."/>
            <person name="Rogers Y.H."/>
            <person name="Rohde C."/>
            <person name="Rozas J."/>
            <person name="Rubenfield M.J."/>
            <person name="Ruiz A."/>
            <person name="Russo S."/>
            <person name="Salzberg S.L."/>
            <person name="Sanchez-Gracia A."/>
            <person name="Saranga D.J."/>
            <person name="Sato H."/>
            <person name="Schaeffer S.W."/>
            <person name="Schatz M.C."/>
            <person name="Schlenke T."/>
            <person name="Schwartz R."/>
            <person name="Segarra C."/>
            <person name="Singh R.S."/>
            <person name="Sirot L."/>
            <person name="Sirota M."/>
            <person name="Sisneros N.B."/>
            <person name="Smith C.D."/>
            <person name="Smith T.F."/>
            <person name="Spieth J."/>
            <person name="Stage D.E."/>
            <person name="Stark A."/>
            <person name="Stephan W."/>
            <person name="Strausberg R.L."/>
            <person name="Strempel S."/>
            <person name="Sturgill D."/>
            <person name="Sutton G."/>
            <person name="Sutton G.G."/>
            <person name="Tao W."/>
            <person name="Teichmann S."/>
            <person name="Tobari Y.N."/>
            <person name="Tomimura Y."/>
            <person name="Tsolas J.M."/>
            <person name="Valente V.L."/>
            <person name="Venter E."/>
            <person name="Venter J.C."/>
            <person name="Vicario S."/>
            <person name="Vieira F.G."/>
            <person name="Vilella A.J."/>
            <person name="Villasante A."/>
            <person name="Walenz B."/>
            <person name="Wang J."/>
            <person name="Wasserman M."/>
            <person name="Watts T."/>
            <person name="Wilson D."/>
            <person name="Wilson R.K."/>
            <person name="Wing R.A."/>
            <person name="Wolfner M.F."/>
            <person name="Wong A."/>
            <person name="Wong G.K."/>
            <person name="Wu C.I."/>
            <person name="Wu G."/>
            <person name="Yamamoto D."/>
            <person name="Yang H.P."/>
            <person name="Yang S.P."/>
            <person name="Yorke J.A."/>
            <person name="Yoshida K."/>
            <person name="Zdobnov E."/>
            <person name="Zhang P."/>
            <person name="Zhang Y."/>
            <person name="Zimin A.V."/>
            <person name="Baldwin J."/>
            <person name="Abdouelleil A."/>
            <person name="Abdulkadir J."/>
            <person name="Abebe A."/>
            <person name="Abera B."/>
            <person name="Abreu J."/>
            <person name="Acer S.C."/>
            <person name="Aftuck L."/>
            <person name="Alexander A."/>
            <person name="An P."/>
            <person name="Anderson E."/>
            <person name="Anderson S."/>
            <person name="Arachi H."/>
            <person name="Azer M."/>
            <person name="Bachantsang P."/>
            <person name="Barry A."/>
            <person name="Bayul T."/>
            <person name="Berlin A."/>
            <person name="Bessette D."/>
            <person name="Bloom T."/>
            <person name="Blye J."/>
            <person name="Boguslavskiy L."/>
            <person name="Bonnet C."/>
            <person name="Boukhgalter B."/>
            <person name="Bourzgui I."/>
            <person name="Brown A."/>
            <person name="Cahill P."/>
            <person name="Channer S."/>
            <person name="Cheshatsang Y."/>
            <person name="Chuda L."/>
            <person name="Citroen M."/>
            <person name="Collymore A."/>
            <person name="Cooke P."/>
            <person name="Costello M."/>
            <person name="D'Aco K."/>
            <person name="Daza R."/>
            <person name="De Haan G."/>
            <person name="DeGray S."/>
            <person name="DeMaso C."/>
            <person name="Dhargay N."/>
            <person name="Dooley K."/>
            <person name="Dooley E."/>
            <person name="Doricent M."/>
            <person name="Dorje P."/>
            <person name="Dorjee K."/>
            <person name="Dupes A."/>
            <person name="Elong R."/>
            <person name="Falk J."/>
            <person name="Farina A."/>
            <person name="Faro S."/>
            <person name="Ferguson D."/>
            <person name="Fisher S."/>
            <person name="Foley C.D."/>
            <person name="Franke A."/>
            <person name="Friedrich D."/>
            <person name="Gadbois L."/>
            <person name="Gearin G."/>
            <person name="Gearin C.R."/>
            <person name="Giannoukos G."/>
            <person name="Goode T."/>
            <person name="Graham J."/>
            <person name="Grandbois E."/>
            <person name="Grewal S."/>
            <person name="Gyaltsen K."/>
            <person name="Hafez N."/>
            <person name="Hagos B."/>
            <person name="Hall J."/>
            <person name="Henson C."/>
            <person name="Hollinger A."/>
            <person name="Honan T."/>
            <person name="Huard M.D."/>
            <person name="Hughes L."/>
            <person name="Hurhula B."/>
            <person name="Husby M.E."/>
            <person name="Kamat A."/>
            <person name="Kanga B."/>
            <person name="Kashin S."/>
            <person name="Khazanovich D."/>
            <person name="Kisner P."/>
            <person name="Lance K."/>
            <person name="Lara M."/>
            <person name="Lee W."/>
            <person name="Lennon N."/>
            <person name="Letendre F."/>
            <person name="LeVine R."/>
            <person name="Lipovsky A."/>
            <person name="Liu X."/>
            <person name="Liu J."/>
            <person name="Liu S."/>
            <person name="Lokyitsang T."/>
            <person name="Lokyitsang Y."/>
            <person name="Lubonja R."/>
            <person name="Lui A."/>
            <person name="MacDonald P."/>
            <person name="Magnisalis V."/>
            <person name="Maru K."/>
            <person name="Matthews C."/>
            <person name="McCusker W."/>
            <person name="McDonough S."/>
            <person name="Mehta T."/>
            <person name="Meldrim J."/>
            <person name="Meneus L."/>
            <person name="Mihai O."/>
            <person name="Mihalev A."/>
            <person name="Mihova T."/>
            <person name="Mittelman R."/>
            <person name="Mlenga V."/>
            <person name="Montmayeur A."/>
            <person name="Mulrain L."/>
            <person name="Navidi A."/>
            <person name="Naylor J."/>
            <person name="Negash T."/>
            <person name="Nguyen T."/>
            <person name="Nguyen N."/>
            <person name="Nicol R."/>
            <person name="Norbu C."/>
            <person name="Norbu N."/>
            <person name="Novod N."/>
            <person name="O'Neill B."/>
            <person name="Osman S."/>
            <person name="Markiewicz E."/>
            <person name="Oyono O.L."/>
            <person name="Patti C."/>
            <person name="Phunkhang P."/>
            <person name="Pierre F."/>
            <person name="Priest M."/>
            <person name="Raghuraman S."/>
            <person name="Rege F."/>
            <person name="Reyes R."/>
            <person name="Rise C."/>
            <person name="Rogov P."/>
            <person name="Ross K."/>
            <person name="Ryan E."/>
            <person name="Settipalli S."/>
            <person name="Shea T."/>
            <person name="Sherpa N."/>
            <person name="Shi L."/>
            <person name="Shih D."/>
            <person name="Sparrow T."/>
            <person name="Spaulding J."/>
            <person name="Stalker J."/>
            <person name="Stange-Thomann N."/>
            <person name="Stavropoulos S."/>
            <person name="Stone C."/>
            <person name="Strader C."/>
            <person name="Tesfaye S."/>
            <person name="Thomson T."/>
            <person name="Thoulutsang Y."/>
            <person name="Thoulutsang D."/>
            <person name="Topham K."/>
            <person name="Topping I."/>
            <person name="Tsamla T."/>
            <person name="Vassiliev H."/>
            <person name="Vo A."/>
            <person name="Wangchuk T."/>
            <person name="Wangdi T."/>
            <person name="Weiand M."/>
            <person name="Wilkinson J."/>
            <person name="Wilson A."/>
            <person name="Yadav S."/>
            <person name="Young G."/>
            <person name="Yu Q."/>
            <person name="Zembek L."/>
            <person name="Zhong D."/>
            <person name="Zimmer A."/>
            <person name="Zwirko Z."/>
            <person name="Jaffe D.B."/>
            <person name="Alvarez P."/>
            <person name="Brockman W."/>
            <person name="Butler J."/>
            <person name="Chin C."/>
            <person name="Gnerre S."/>
            <person name="Grabherr M."/>
            <person name="Kleber M."/>
            <person name="Mauceli E."/>
            <person name="MacCallum I."/>
        </authorList>
    </citation>
    <scope>NUCLEOTIDE SEQUENCE [LARGE SCALE GENOMIC DNA]</scope>
    <source>
        <strain evidence="9">Tai18E2 / Tucson 14021-0261.01</strain>
    </source>
</reference>
<comment type="similarity">
    <text evidence="3">Belongs to the RPAP3 family.</text>
</comment>
<dbReference type="InterPro" id="IPR019734">
    <property type="entry name" value="TPR_rpt"/>
</dbReference>
<keyword evidence="2 5" id="KW-0802">TPR repeat</keyword>
<evidence type="ECO:0000256" key="2">
    <source>
        <dbReference type="ARBA" id="ARBA00022803"/>
    </source>
</evidence>
<evidence type="ECO:0000256" key="6">
    <source>
        <dbReference type="SAM" id="MobiDB-lite"/>
    </source>
</evidence>
<evidence type="ECO:0000313" key="8">
    <source>
        <dbReference type="EMBL" id="EDW92497.1"/>
    </source>
</evidence>
<evidence type="ECO:0000259" key="7">
    <source>
        <dbReference type="Pfam" id="PF13877"/>
    </source>
</evidence>
<dbReference type="PANTHER" id="PTHR46423">
    <property type="entry name" value="RNA POLYMERASE II-ASSOCIATED PROTEIN 3"/>
    <property type="match status" value="1"/>
</dbReference>
<evidence type="ECO:0000256" key="4">
    <source>
        <dbReference type="ARBA" id="ARBA00040133"/>
    </source>
</evidence>
<dbReference type="PANTHER" id="PTHR46423:SF1">
    <property type="entry name" value="RNA POLYMERASE II-ASSOCIATED PROTEIN 3"/>
    <property type="match status" value="1"/>
</dbReference>
<dbReference type="HOGENOM" id="CLU_023272_1_0_1"/>
<gene>
    <name evidence="8" type="primary">Dyak\GE14385</name>
    <name evidence="8" type="synonym">dyak_GLEANR_14510</name>
    <name evidence="8" type="synonym">GE14385</name>
    <name evidence="8" type="ORF">Dyak_GE14385</name>
</gene>
<name>B4PAV7_DROYA</name>
<keyword evidence="1" id="KW-0677">Repeat</keyword>
<reference evidence="8 9" key="2">
    <citation type="journal article" date="2007" name="PLoS Biol.">
        <title>Principles of genome evolution in the Drosophila melanogaster species group.</title>
        <authorList>
            <person name="Ranz J.M."/>
            <person name="Maurin D."/>
            <person name="Chan Y.S."/>
            <person name="von Grotthuss M."/>
            <person name="Hillier L.W."/>
            <person name="Roote J."/>
            <person name="Ashburner M."/>
            <person name="Bergman C.M."/>
        </authorList>
    </citation>
    <scope>NUCLEOTIDE SEQUENCE [LARGE SCALE GENOMIC DNA]</scope>
    <source>
        <strain evidence="9">Tai18E2 / Tucson 14021-0261.01</strain>
    </source>
</reference>
<proteinExistence type="inferred from homology"/>
<feature type="region of interest" description="Disordered" evidence="6">
    <location>
        <begin position="337"/>
        <end position="391"/>
    </location>
</feature>
<dbReference type="eggNOG" id="KOG4648">
    <property type="taxonomic scope" value="Eukaryota"/>
</dbReference>
<sequence length="535" mass="59481">MSAQEKAFELQRQVRQNAREYESSVKDLYSWEQDIKNKEKELQKAPHSAANKDVPVRSHVKSEKSRKDSPSSSAASSPTEKQDLPVDPVAQQHKKANDIKDRGNTYVKQAEYEKAIITYSTAIAVYPHDPIYHINRALCYLKQECFELCVEDCEAAIALDKLCVKAYYRRMQANESLGNNMEALKDCTTVLAIEPKNIEAKKSLARINERLRKIATKSGPNFTPDRPGMIDILPIDKPVYKRSKKAMRRVPVVDVVSPRGISDDSNKLRISDEDIDKIFNSNCGAIEEVKRSKPQPMPDKPSPPKAEAIAASSKEAKITKQSAVKVAPVVVAPKEIQKDTTNVPESDNETKPSSPKKAAVEVSKVQPAVSTPKTTQQGSPEVKAPKVTTMQTEKIEQTSSNNAMPPSPIERSLPPAPTGTAQFHVTWKELSGPQKYQYLKSIDVPNLCKILGAGFDSDTFADLLRTIHDYYVPNKEPTTAAVLLEVSKNDEFTILAMLMSAEEKKMVSSIFNAIKNWPNKNPAVLDNLFKDYGVA</sequence>
<dbReference type="InterPro" id="IPR051966">
    <property type="entry name" value="RPAP3"/>
</dbReference>
<dbReference type="GO" id="GO:0101031">
    <property type="term" value="C:protein folding chaperone complex"/>
    <property type="evidence" value="ECO:0007669"/>
    <property type="project" value="TreeGrafter"/>
</dbReference>
<feature type="region of interest" description="Disordered" evidence="6">
    <location>
        <begin position="39"/>
        <end position="102"/>
    </location>
</feature>
<dbReference type="KEGG" id="dya:Dyak_GE14385"/>
<dbReference type="AlphaFoldDB" id="B4PAV7"/>
<evidence type="ECO:0000256" key="5">
    <source>
        <dbReference type="PROSITE-ProRule" id="PRU00339"/>
    </source>
</evidence>
<feature type="domain" description="RNA-polymerase II-associated protein 3-like C-terminal" evidence="7">
    <location>
        <begin position="416"/>
        <end position="504"/>
    </location>
</feature>
<keyword evidence="9" id="KW-1185">Reference proteome</keyword>
<dbReference type="Gene3D" id="1.25.40.10">
    <property type="entry name" value="Tetratricopeptide repeat domain"/>
    <property type="match status" value="1"/>
</dbReference>